<evidence type="ECO:0000313" key="3">
    <source>
        <dbReference type="Proteomes" id="UP000010552"/>
    </source>
</evidence>
<dbReference type="EMBL" id="KB031109">
    <property type="protein sequence ID" value="ELK03344.1"/>
    <property type="molecule type" value="Genomic_DNA"/>
</dbReference>
<gene>
    <name evidence="2" type="ORF">PAL_GLEAN10006977</name>
</gene>
<evidence type="ECO:0000259" key="1">
    <source>
        <dbReference type="Pfam" id="PF16122"/>
    </source>
</evidence>
<dbReference type="GO" id="GO:0005840">
    <property type="term" value="C:ribosome"/>
    <property type="evidence" value="ECO:0007669"/>
    <property type="project" value="UniProtKB-KW"/>
</dbReference>
<organism evidence="2 3">
    <name type="scientific">Pteropus alecto</name>
    <name type="common">Black flying fox</name>
    <dbReference type="NCBI Taxonomy" id="9402"/>
    <lineage>
        <taxon>Eukaryota</taxon>
        <taxon>Metazoa</taxon>
        <taxon>Chordata</taxon>
        <taxon>Craniata</taxon>
        <taxon>Vertebrata</taxon>
        <taxon>Euteleostomi</taxon>
        <taxon>Mammalia</taxon>
        <taxon>Eutheria</taxon>
        <taxon>Laurasiatheria</taxon>
        <taxon>Chiroptera</taxon>
        <taxon>Yinpterochiroptera</taxon>
        <taxon>Pteropodoidea</taxon>
        <taxon>Pteropodidae</taxon>
        <taxon>Pteropodinae</taxon>
        <taxon>Pteropus</taxon>
    </lineage>
</organism>
<dbReference type="Gene3D" id="3.40.50.10490">
    <property type="entry name" value="Glucose-6-phosphate isomerase like protein, domain 1"/>
    <property type="match status" value="1"/>
</dbReference>
<dbReference type="AlphaFoldDB" id="L5JV58"/>
<keyword evidence="2" id="KW-0689">Ribosomal protein</keyword>
<dbReference type="InParanoid" id="L5JV58"/>
<dbReference type="Proteomes" id="UP000010552">
    <property type="component" value="Unassembled WGS sequence"/>
</dbReference>
<keyword evidence="2" id="KW-0687">Ribonucleoprotein</keyword>
<reference evidence="3" key="1">
    <citation type="journal article" date="2013" name="Science">
        <title>Comparative analysis of bat genomes provides insight into the evolution of flight and immunity.</title>
        <authorList>
            <person name="Zhang G."/>
            <person name="Cowled C."/>
            <person name="Shi Z."/>
            <person name="Huang Z."/>
            <person name="Bishop-Lilly K.A."/>
            <person name="Fang X."/>
            <person name="Wynne J.W."/>
            <person name="Xiong Z."/>
            <person name="Baker M.L."/>
            <person name="Zhao W."/>
            <person name="Tachedjian M."/>
            <person name="Zhu Y."/>
            <person name="Zhou P."/>
            <person name="Jiang X."/>
            <person name="Ng J."/>
            <person name="Yang L."/>
            <person name="Wu L."/>
            <person name="Xiao J."/>
            <person name="Feng Y."/>
            <person name="Chen Y."/>
            <person name="Sun X."/>
            <person name="Zhang Y."/>
            <person name="Marsh G.A."/>
            <person name="Crameri G."/>
            <person name="Broder C.C."/>
            <person name="Frey K.G."/>
            <person name="Wang L.F."/>
            <person name="Wang J."/>
        </authorList>
    </citation>
    <scope>NUCLEOTIDE SEQUENCE [LARGE SCALE GENOMIC DNA]</scope>
</reference>
<dbReference type="STRING" id="9402.L5JV58"/>
<dbReference type="Pfam" id="PF16122">
    <property type="entry name" value="40S_SA_C"/>
    <property type="match status" value="1"/>
</dbReference>
<sequence>MRAREVLRMRGIISREHPWEVTPHLCFCGDPEEIEKEEQAAAKKAVTKDGFQGERTTPAPRFTAAQPEVAGWSEGAQVPLCLFAGFLLKSRALSPPLRLVCRPCCSGNGMRQSNH</sequence>
<accession>L5JV58</accession>
<dbReference type="InterPro" id="IPR032281">
    <property type="entry name" value="Ribosomal_uS2_C"/>
</dbReference>
<name>L5JV58_PTEAL</name>
<keyword evidence="3" id="KW-1185">Reference proteome</keyword>
<proteinExistence type="predicted"/>
<feature type="domain" description="Small ribosomal subunit protein uS2 C-terminal" evidence="1">
    <location>
        <begin position="28"/>
        <end position="80"/>
    </location>
</feature>
<protein>
    <submittedName>
        <fullName evidence="2">40S ribosomal protein SA</fullName>
    </submittedName>
</protein>
<evidence type="ECO:0000313" key="2">
    <source>
        <dbReference type="EMBL" id="ELK03344.1"/>
    </source>
</evidence>